<feature type="domain" description="OmpA-like" evidence="6">
    <location>
        <begin position="240"/>
        <end position="356"/>
    </location>
</feature>
<evidence type="ECO:0000313" key="8">
    <source>
        <dbReference type="Proteomes" id="UP000718451"/>
    </source>
</evidence>
<keyword evidence="2 4" id="KW-0472">Membrane</keyword>
<feature type="signal peptide" evidence="5">
    <location>
        <begin position="1"/>
        <end position="18"/>
    </location>
</feature>
<reference evidence="7 8" key="1">
    <citation type="submission" date="2020-04" db="EMBL/GenBank/DDBJ databases">
        <authorList>
            <person name="Yoon J."/>
        </authorList>
    </citation>
    <scope>NUCLEOTIDE SEQUENCE [LARGE SCALE GENOMIC DNA]</scope>
    <source>
        <strain evidence="7 8">DJ-13</strain>
    </source>
</reference>
<comment type="subcellular location">
    <subcellularLocation>
        <location evidence="1">Cell outer membrane</location>
    </subcellularLocation>
</comment>
<comment type="caution">
    <text evidence="7">The sequence shown here is derived from an EMBL/GenBank/DDBJ whole genome shotgun (WGS) entry which is preliminary data.</text>
</comment>
<dbReference type="PROSITE" id="PS51123">
    <property type="entry name" value="OMPA_2"/>
    <property type="match status" value="1"/>
</dbReference>
<dbReference type="InterPro" id="IPR006665">
    <property type="entry name" value="OmpA-like"/>
</dbReference>
<dbReference type="InterPro" id="IPR050330">
    <property type="entry name" value="Bact_OuterMem_StrucFunc"/>
</dbReference>
<sequence length="356" mass="41318">MKVAIQTFIFLISTTVFAQNLVQNPSFEDFIDCPNALGTFSKHVKYWSTPTAGTSDYFNKCSVIMGAPENFNGEQEPIDGRAYAGIYFYAPADYREYVQNQLRFTLREGLEYELSFYASLAEGSDFAIKDFGIVLSEGKFSGSTKQVLSKGRMYKTNQRFQYFEVQHDEFHENKSNWFKVKLVFRAKGFERFLSIGNLRDNKMTRKVQTKRRQSKKGAYYYIDNLRLTKIGGETSPSDRLEKDSLYVLRHVNFDFDKYELTPKAVLELERILERLLEAPKLQLQIHAHTDDLGSHEYNNDLSKSRANSIADFFVLKGIEKERIHCFGHGSTKPLVENSTEEQRKQNRRAEFIFKSN</sequence>
<evidence type="ECO:0000256" key="3">
    <source>
        <dbReference type="ARBA" id="ARBA00023237"/>
    </source>
</evidence>
<dbReference type="PANTHER" id="PTHR30329:SF21">
    <property type="entry name" value="LIPOPROTEIN YIAD-RELATED"/>
    <property type="match status" value="1"/>
</dbReference>
<dbReference type="RefSeq" id="WP_168553267.1">
    <property type="nucleotide sequence ID" value="NZ_JAAWWL010000002.1"/>
</dbReference>
<dbReference type="EMBL" id="JAAWWL010000002">
    <property type="protein sequence ID" value="NKI33118.1"/>
    <property type="molecule type" value="Genomic_DNA"/>
</dbReference>
<protein>
    <submittedName>
        <fullName evidence="7">OmpA family protein</fullName>
    </submittedName>
</protein>
<dbReference type="SUPFAM" id="SSF103088">
    <property type="entry name" value="OmpA-like"/>
    <property type="match status" value="1"/>
</dbReference>
<dbReference type="Gene3D" id="3.30.1330.60">
    <property type="entry name" value="OmpA-like domain"/>
    <property type="match status" value="1"/>
</dbReference>
<evidence type="ECO:0000256" key="1">
    <source>
        <dbReference type="ARBA" id="ARBA00004442"/>
    </source>
</evidence>
<feature type="chain" id="PRO_5046718065" evidence="5">
    <location>
        <begin position="19"/>
        <end position="356"/>
    </location>
</feature>
<evidence type="ECO:0000256" key="5">
    <source>
        <dbReference type="SAM" id="SignalP"/>
    </source>
</evidence>
<gene>
    <name evidence="7" type="ORF">HCU67_14270</name>
</gene>
<keyword evidence="3" id="KW-0998">Cell outer membrane</keyword>
<dbReference type="Pfam" id="PF00691">
    <property type="entry name" value="OmpA"/>
    <property type="match status" value="1"/>
</dbReference>
<evidence type="ECO:0000259" key="6">
    <source>
        <dbReference type="PROSITE" id="PS51123"/>
    </source>
</evidence>
<evidence type="ECO:0000256" key="2">
    <source>
        <dbReference type="ARBA" id="ARBA00023136"/>
    </source>
</evidence>
<dbReference type="Gene3D" id="2.60.120.260">
    <property type="entry name" value="Galactose-binding domain-like"/>
    <property type="match status" value="1"/>
</dbReference>
<keyword evidence="8" id="KW-1185">Reference proteome</keyword>
<organism evidence="7 8">
    <name type="scientific">Croceivirga thetidis</name>
    <dbReference type="NCBI Taxonomy" id="2721623"/>
    <lineage>
        <taxon>Bacteria</taxon>
        <taxon>Pseudomonadati</taxon>
        <taxon>Bacteroidota</taxon>
        <taxon>Flavobacteriia</taxon>
        <taxon>Flavobacteriales</taxon>
        <taxon>Flavobacteriaceae</taxon>
        <taxon>Croceivirga</taxon>
    </lineage>
</organism>
<evidence type="ECO:0000313" key="7">
    <source>
        <dbReference type="EMBL" id="NKI33118.1"/>
    </source>
</evidence>
<dbReference type="InterPro" id="IPR006664">
    <property type="entry name" value="OMP_bac"/>
</dbReference>
<keyword evidence="5" id="KW-0732">Signal</keyword>
<proteinExistence type="predicted"/>
<dbReference type="Proteomes" id="UP000718451">
    <property type="component" value="Unassembled WGS sequence"/>
</dbReference>
<accession>A0ABX1GT53</accession>
<dbReference type="InterPro" id="IPR036737">
    <property type="entry name" value="OmpA-like_sf"/>
</dbReference>
<name>A0ABX1GT53_9FLAO</name>
<dbReference type="PRINTS" id="PR01021">
    <property type="entry name" value="OMPADOMAIN"/>
</dbReference>
<dbReference type="CDD" id="cd07185">
    <property type="entry name" value="OmpA_C-like"/>
    <property type="match status" value="1"/>
</dbReference>
<evidence type="ECO:0000256" key="4">
    <source>
        <dbReference type="PROSITE-ProRule" id="PRU00473"/>
    </source>
</evidence>
<dbReference type="PANTHER" id="PTHR30329">
    <property type="entry name" value="STATOR ELEMENT OF FLAGELLAR MOTOR COMPLEX"/>
    <property type="match status" value="1"/>
</dbReference>